<gene>
    <name evidence="1" type="ORF">Bpfe_006574</name>
</gene>
<organism evidence="1 2">
    <name type="scientific">Biomphalaria pfeifferi</name>
    <name type="common">Bloodfluke planorb</name>
    <name type="synonym">Freshwater snail</name>
    <dbReference type="NCBI Taxonomy" id="112525"/>
    <lineage>
        <taxon>Eukaryota</taxon>
        <taxon>Metazoa</taxon>
        <taxon>Spiralia</taxon>
        <taxon>Lophotrochozoa</taxon>
        <taxon>Mollusca</taxon>
        <taxon>Gastropoda</taxon>
        <taxon>Heterobranchia</taxon>
        <taxon>Euthyneura</taxon>
        <taxon>Panpulmonata</taxon>
        <taxon>Hygrophila</taxon>
        <taxon>Lymnaeoidea</taxon>
        <taxon>Planorbidae</taxon>
        <taxon>Biomphalaria</taxon>
    </lineage>
</organism>
<name>A0AAD8FI14_BIOPF</name>
<keyword evidence="2" id="KW-1185">Reference proteome</keyword>
<evidence type="ECO:0000313" key="1">
    <source>
        <dbReference type="EMBL" id="KAK0063889.1"/>
    </source>
</evidence>
<dbReference type="Proteomes" id="UP001233172">
    <property type="component" value="Unassembled WGS sequence"/>
</dbReference>
<dbReference type="EMBL" id="JASAOG010000019">
    <property type="protein sequence ID" value="KAK0063889.1"/>
    <property type="molecule type" value="Genomic_DNA"/>
</dbReference>
<dbReference type="AlphaFoldDB" id="A0AAD8FI14"/>
<protein>
    <submittedName>
        <fullName evidence="1">Uncharacterized protein</fullName>
    </submittedName>
</protein>
<proteinExistence type="predicted"/>
<comment type="caution">
    <text evidence="1">The sequence shown here is derived from an EMBL/GenBank/DDBJ whole genome shotgun (WGS) entry which is preliminary data.</text>
</comment>
<dbReference type="SUPFAM" id="SSF57414">
    <property type="entry name" value="Hairpin loop containing domain-like"/>
    <property type="match status" value="1"/>
</dbReference>
<accession>A0AAD8FI14</accession>
<reference evidence="1" key="1">
    <citation type="journal article" date="2023" name="PLoS Negl. Trop. Dis.">
        <title>A genome sequence for Biomphalaria pfeifferi, the major vector snail for the human-infecting parasite Schistosoma mansoni.</title>
        <authorList>
            <person name="Bu L."/>
            <person name="Lu L."/>
            <person name="Laidemitt M.R."/>
            <person name="Zhang S.M."/>
            <person name="Mutuku M."/>
            <person name="Mkoji G."/>
            <person name="Steinauer M."/>
            <person name="Loker E.S."/>
        </authorList>
    </citation>
    <scope>NUCLEOTIDE SEQUENCE</scope>
    <source>
        <strain evidence="1">KasaAsao</strain>
    </source>
</reference>
<sequence length="108" mass="11993">MATLLPSSGHMVIYCGRHGNLRRSDGNLRRHMIVSGGLMTTFGWPHAARLPHMTPLLCTLHCLDNCSSAIYSVKTQACKTFKEKFYNSGVLLAKAQDSYLLYKVSESS</sequence>
<evidence type="ECO:0000313" key="2">
    <source>
        <dbReference type="Proteomes" id="UP001233172"/>
    </source>
</evidence>
<reference evidence="1" key="2">
    <citation type="submission" date="2023-04" db="EMBL/GenBank/DDBJ databases">
        <authorList>
            <person name="Bu L."/>
            <person name="Lu L."/>
            <person name="Laidemitt M.R."/>
            <person name="Zhang S.M."/>
            <person name="Mutuku M."/>
            <person name="Mkoji G."/>
            <person name="Steinauer M."/>
            <person name="Loker E.S."/>
        </authorList>
    </citation>
    <scope>NUCLEOTIDE SEQUENCE</scope>
    <source>
        <strain evidence="1">KasaAsao</strain>
        <tissue evidence="1">Whole Snail</tissue>
    </source>
</reference>